<keyword evidence="3" id="KW-1185">Reference proteome</keyword>
<dbReference type="InterPro" id="IPR052342">
    <property type="entry name" value="MCH/BMMD"/>
</dbReference>
<name>A0ABN1JPK3_9BURK</name>
<gene>
    <name evidence="2" type="ORF">GCM10009107_09350</name>
</gene>
<evidence type="ECO:0000259" key="1">
    <source>
        <dbReference type="Pfam" id="PF01575"/>
    </source>
</evidence>
<protein>
    <submittedName>
        <fullName evidence="2">MaoC family dehydratase</fullName>
    </submittedName>
</protein>
<dbReference type="PANTHER" id="PTHR43664:SF1">
    <property type="entry name" value="BETA-METHYLMALYL-COA DEHYDRATASE"/>
    <property type="match status" value="1"/>
</dbReference>
<dbReference type="InterPro" id="IPR029069">
    <property type="entry name" value="HotDog_dom_sf"/>
</dbReference>
<accession>A0ABN1JPK3</accession>
<dbReference type="CDD" id="cd03454">
    <property type="entry name" value="YdeM"/>
    <property type="match status" value="1"/>
</dbReference>
<dbReference type="Pfam" id="PF01575">
    <property type="entry name" value="MaoC_dehydratas"/>
    <property type="match status" value="1"/>
</dbReference>
<dbReference type="Gene3D" id="3.10.129.10">
    <property type="entry name" value="Hotdog Thioesterase"/>
    <property type="match status" value="1"/>
</dbReference>
<dbReference type="SUPFAM" id="SSF54637">
    <property type="entry name" value="Thioesterase/thiol ester dehydrase-isomerase"/>
    <property type="match status" value="1"/>
</dbReference>
<comment type="caution">
    <text evidence="2">The sequence shown here is derived from an EMBL/GenBank/DDBJ whole genome shotgun (WGS) entry which is preliminary data.</text>
</comment>
<dbReference type="Proteomes" id="UP001500279">
    <property type="component" value="Unassembled WGS sequence"/>
</dbReference>
<dbReference type="InterPro" id="IPR002539">
    <property type="entry name" value="MaoC-like_dom"/>
</dbReference>
<evidence type="ECO:0000313" key="2">
    <source>
        <dbReference type="EMBL" id="GAA0744136.1"/>
    </source>
</evidence>
<dbReference type="EMBL" id="BAAAEW010000004">
    <property type="protein sequence ID" value="GAA0744136.1"/>
    <property type="molecule type" value="Genomic_DNA"/>
</dbReference>
<evidence type="ECO:0000313" key="3">
    <source>
        <dbReference type="Proteomes" id="UP001500279"/>
    </source>
</evidence>
<proteinExistence type="predicted"/>
<sequence length="166" mass="18372">MFPPAAPPPPETPSADCSTLYWDDFHPGDRHAYGPMTVTREAIIDFASQWDPQPFHLDDAAAEASLFGRLAASGWHTAAMSMRMVCDTLLLRAASLGSPGVEQLRWHQPVYVGDVLRGHFVVLDRRRSASRPGVGLIKSRWETVQQDGALVLTLESWAMFRCRPAA</sequence>
<feature type="domain" description="MaoC-like" evidence="1">
    <location>
        <begin position="34"/>
        <end position="128"/>
    </location>
</feature>
<dbReference type="RefSeq" id="WP_141289694.1">
    <property type="nucleotide sequence ID" value="NZ_BAAAEW010000004.1"/>
</dbReference>
<dbReference type="PANTHER" id="PTHR43664">
    <property type="entry name" value="MONOAMINE OXIDASE-RELATED"/>
    <property type="match status" value="1"/>
</dbReference>
<organism evidence="2 3">
    <name type="scientific">Ideonella azotifigens</name>
    <dbReference type="NCBI Taxonomy" id="513160"/>
    <lineage>
        <taxon>Bacteria</taxon>
        <taxon>Pseudomonadati</taxon>
        <taxon>Pseudomonadota</taxon>
        <taxon>Betaproteobacteria</taxon>
        <taxon>Burkholderiales</taxon>
        <taxon>Sphaerotilaceae</taxon>
        <taxon>Ideonella</taxon>
    </lineage>
</organism>
<reference evidence="2 3" key="1">
    <citation type="journal article" date="2019" name="Int. J. Syst. Evol. Microbiol.">
        <title>The Global Catalogue of Microorganisms (GCM) 10K type strain sequencing project: providing services to taxonomists for standard genome sequencing and annotation.</title>
        <authorList>
            <consortium name="The Broad Institute Genomics Platform"/>
            <consortium name="The Broad Institute Genome Sequencing Center for Infectious Disease"/>
            <person name="Wu L."/>
            <person name="Ma J."/>
        </authorList>
    </citation>
    <scope>NUCLEOTIDE SEQUENCE [LARGE SCALE GENOMIC DNA]</scope>
    <source>
        <strain evidence="2 3">JCM 15503</strain>
    </source>
</reference>